<dbReference type="EMBL" id="BGPR01006323">
    <property type="protein sequence ID" value="GBN17981.1"/>
    <property type="molecule type" value="Genomic_DNA"/>
</dbReference>
<sequence length="107" mass="11797">MLNLLRYVGNGPWPVTNIISGLCHGVGVVLTFGKTLVIGLFIFAETSVTANIYLHILQSYAILQCSIYNPLISANKMMGHGCSSILPELDYRQDILRVTKGIHLEVH</sequence>
<evidence type="ECO:0000313" key="1">
    <source>
        <dbReference type="EMBL" id="GBN17981.1"/>
    </source>
</evidence>
<keyword evidence="2" id="KW-1185">Reference proteome</keyword>
<dbReference type="Proteomes" id="UP000499080">
    <property type="component" value="Unassembled WGS sequence"/>
</dbReference>
<reference evidence="1 2" key="1">
    <citation type="journal article" date="2019" name="Sci. Rep.">
        <title>Orb-weaving spider Araneus ventricosus genome elucidates the spidroin gene catalogue.</title>
        <authorList>
            <person name="Kono N."/>
            <person name="Nakamura H."/>
            <person name="Ohtoshi R."/>
            <person name="Moran D.A.P."/>
            <person name="Shinohara A."/>
            <person name="Yoshida Y."/>
            <person name="Fujiwara M."/>
            <person name="Mori M."/>
            <person name="Tomita M."/>
            <person name="Arakawa K."/>
        </authorList>
    </citation>
    <scope>NUCLEOTIDE SEQUENCE [LARGE SCALE GENOMIC DNA]</scope>
</reference>
<gene>
    <name evidence="1" type="ORF">AVEN_254491_1</name>
</gene>
<comment type="caution">
    <text evidence="1">The sequence shown here is derived from an EMBL/GenBank/DDBJ whole genome shotgun (WGS) entry which is preliminary data.</text>
</comment>
<name>A0A4Y2LT46_ARAVE</name>
<proteinExistence type="predicted"/>
<dbReference type="AlphaFoldDB" id="A0A4Y2LT46"/>
<accession>A0A4Y2LT46</accession>
<protein>
    <submittedName>
        <fullName evidence="1">Uncharacterized protein</fullName>
    </submittedName>
</protein>
<organism evidence="1 2">
    <name type="scientific">Araneus ventricosus</name>
    <name type="common">Orbweaver spider</name>
    <name type="synonym">Epeira ventricosa</name>
    <dbReference type="NCBI Taxonomy" id="182803"/>
    <lineage>
        <taxon>Eukaryota</taxon>
        <taxon>Metazoa</taxon>
        <taxon>Ecdysozoa</taxon>
        <taxon>Arthropoda</taxon>
        <taxon>Chelicerata</taxon>
        <taxon>Arachnida</taxon>
        <taxon>Araneae</taxon>
        <taxon>Araneomorphae</taxon>
        <taxon>Entelegynae</taxon>
        <taxon>Araneoidea</taxon>
        <taxon>Araneidae</taxon>
        <taxon>Araneus</taxon>
    </lineage>
</organism>
<evidence type="ECO:0000313" key="2">
    <source>
        <dbReference type="Proteomes" id="UP000499080"/>
    </source>
</evidence>